<accession>A0AAN9KC42</accession>
<gene>
    <name evidence="2" type="ORF">VNO77_39180</name>
</gene>
<evidence type="ECO:0000256" key="1">
    <source>
        <dbReference type="SAM" id="Phobius"/>
    </source>
</evidence>
<protein>
    <submittedName>
        <fullName evidence="2">Uncharacterized protein</fullName>
    </submittedName>
</protein>
<sequence length="86" mass="9676">MLTYPSPALIIPFLAPEGFIITFTNHFPLPSSTWLTALELTITCCLFLALLVQVGEIIITIKKKSYPVMTDHHQDCFKVMAVEFCT</sequence>
<keyword evidence="1" id="KW-0812">Transmembrane</keyword>
<dbReference type="EMBL" id="JAYMYQ010000009">
    <property type="protein sequence ID" value="KAK7313973.1"/>
    <property type="molecule type" value="Genomic_DNA"/>
</dbReference>
<dbReference type="Proteomes" id="UP001367508">
    <property type="component" value="Unassembled WGS sequence"/>
</dbReference>
<keyword evidence="3" id="KW-1185">Reference proteome</keyword>
<keyword evidence="1" id="KW-0472">Membrane</keyword>
<name>A0AAN9KC42_CANGL</name>
<keyword evidence="1" id="KW-1133">Transmembrane helix</keyword>
<reference evidence="2 3" key="1">
    <citation type="submission" date="2024-01" db="EMBL/GenBank/DDBJ databases">
        <title>The genomes of 5 underutilized Papilionoideae crops provide insights into root nodulation and disease resistanc.</title>
        <authorList>
            <person name="Jiang F."/>
        </authorList>
    </citation>
    <scope>NUCLEOTIDE SEQUENCE [LARGE SCALE GENOMIC DNA]</scope>
    <source>
        <strain evidence="2">LVBAO_FW01</strain>
        <tissue evidence="2">Leaves</tissue>
    </source>
</reference>
<feature type="transmembrane region" description="Helical" evidence="1">
    <location>
        <begin position="34"/>
        <end position="59"/>
    </location>
</feature>
<organism evidence="2 3">
    <name type="scientific">Canavalia gladiata</name>
    <name type="common">Sword bean</name>
    <name type="synonym">Dolichos gladiatus</name>
    <dbReference type="NCBI Taxonomy" id="3824"/>
    <lineage>
        <taxon>Eukaryota</taxon>
        <taxon>Viridiplantae</taxon>
        <taxon>Streptophyta</taxon>
        <taxon>Embryophyta</taxon>
        <taxon>Tracheophyta</taxon>
        <taxon>Spermatophyta</taxon>
        <taxon>Magnoliopsida</taxon>
        <taxon>eudicotyledons</taxon>
        <taxon>Gunneridae</taxon>
        <taxon>Pentapetalae</taxon>
        <taxon>rosids</taxon>
        <taxon>fabids</taxon>
        <taxon>Fabales</taxon>
        <taxon>Fabaceae</taxon>
        <taxon>Papilionoideae</taxon>
        <taxon>50 kb inversion clade</taxon>
        <taxon>NPAAA clade</taxon>
        <taxon>indigoferoid/millettioid clade</taxon>
        <taxon>Phaseoleae</taxon>
        <taxon>Canavalia</taxon>
    </lineage>
</organism>
<evidence type="ECO:0000313" key="2">
    <source>
        <dbReference type="EMBL" id="KAK7313973.1"/>
    </source>
</evidence>
<proteinExistence type="predicted"/>
<evidence type="ECO:0000313" key="3">
    <source>
        <dbReference type="Proteomes" id="UP001367508"/>
    </source>
</evidence>
<comment type="caution">
    <text evidence="2">The sequence shown here is derived from an EMBL/GenBank/DDBJ whole genome shotgun (WGS) entry which is preliminary data.</text>
</comment>
<dbReference type="AlphaFoldDB" id="A0AAN9KC42"/>